<feature type="compositionally biased region" description="Basic and acidic residues" evidence="1">
    <location>
        <begin position="96"/>
        <end position="109"/>
    </location>
</feature>
<keyword evidence="3" id="KW-1185">Reference proteome</keyword>
<feature type="compositionally biased region" description="Basic residues" evidence="1">
    <location>
        <begin position="61"/>
        <end position="77"/>
    </location>
</feature>
<evidence type="ECO:0000313" key="3">
    <source>
        <dbReference type="Proteomes" id="UP000694381"/>
    </source>
</evidence>
<dbReference type="GO" id="GO:0030154">
    <property type="term" value="P:cell differentiation"/>
    <property type="evidence" value="ECO:0007669"/>
    <property type="project" value="InterPro"/>
</dbReference>
<dbReference type="GO" id="GO:0005654">
    <property type="term" value="C:nucleoplasm"/>
    <property type="evidence" value="ECO:0007669"/>
    <property type="project" value="Ensembl"/>
</dbReference>
<dbReference type="AlphaFoldDB" id="A0A8C6QVL8"/>
<evidence type="ECO:0000256" key="1">
    <source>
        <dbReference type="SAM" id="MobiDB-lite"/>
    </source>
</evidence>
<reference evidence="2" key="1">
    <citation type="submission" date="2025-08" db="UniProtKB">
        <authorList>
            <consortium name="Ensembl"/>
        </authorList>
    </citation>
    <scope>IDENTIFICATION</scope>
</reference>
<name>A0A8C6QVL8_NANGA</name>
<dbReference type="InterPro" id="IPR033272">
    <property type="entry name" value="Hemogen"/>
</dbReference>
<feature type="region of interest" description="Disordered" evidence="1">
    <location>
        <begin position="291"/>
        <end position="328"/>
    </location>
</feature>
<dbReference type="Ensembl" id="ENSNGAT00000014830.1">
    <property type="protein sequence ID" value="ENSNGAP00000009319.1"/>
    <property type="gene ID" value="ENSNGAG00000012041.1"/>
</dbReference>
<feature type="compositionally biased region" description="Basic and acidic residues" evidence="1">
    <location>
        <begin position="1"/>
        <end position="20"/>
    </location>
</feature>
<evidence type="ECO:0000313" key="2">
    <source>
        <dbReference type="Ensembl" id="ENSNGAP00000009319.1"/>
    </source>
</evidence>
<dbReference type="GO" id="GO:0045667">
    <property type="term" value="P:regulation of osteoblast differentiation"/>
    <property type="evidence" value="ECO:0007669"/>
    <property type="project" value="TreeGrafter"/>
</dbReference>
<feature type="region of interest" description="Disordered" evidence="1">
    <location>
        <begin position="385"/>
        <end position="453"/>
    </location>
</feature>
<dbReference type="GeneTree" id="ENSGT00390000004522"/>
<protein>
    <submittedName>
        <fullName evidence="2">Hemogen</fullName>
    </submittedName>
</protein>
<accession>A0A8C6QVL8</accession>
<organism evidence="2 3">
    <name type="scientific">Nannospalax galili</name>
    <name type="common">Northern Israeli blind subterranean mole rat</name>
    <name type="synonym">Spalax galili</name>
    <dbReference type="NCBI Taxonomy" id="1026970"/>
    <lineage>
        <taxon>Eukaryota</taxon>
        <taxon>Metazoa</taxon>
        <taxon>Chordata</taxon>
        <taxon>Craniata</taxon>
        <taxon>Vertebrata</taxon>
        <taxon>Euteleostomi</taxon>
        <taxon>Mammalia</taxon>
        <taxon>Eutheria</taxon>
        <taxon>Euarchontoglires</taxon>
        <taxon>Glires</taxon>
        <taxon>Rodentia</taxon>
        <taxon>Myomorpha</taxon>
        <taxon>Muroidea</taxon>
        <taxon>Spalacidae</taxon>
        <taxon>Spalacinae</taxon>
        <taxon>Nannospalax</taxon>
    </lineage>
</organism>
<sequence>MDLEKDQSHLKLHQTPDPHPQKTCAPEIIGTWSLRSREQLRKRKAEAQEMQMSQWLLGEQKKRKCKGTGKRNQRSQKRQQNINSKLELPSQTEQETTEKKFAPAEKETGHPVTEALVLVSPLKAVPAEHCSEIHQCQENSSKYQETAIQNHSSQTHQNMAKAEEDLFPNMCQETAVPQEHSSKVHQDMDESEILYPNMYQETAVPQEHSSKVYQDMTEHSPNICQETAMPQNYSSKAYQIMAEPEIFFPKTCQEIGVLQDHPLKMCQNVADPEVLAPKTCQETVAPKTLPYTTPGDAAGPGCSPETSPRSDVPEGCPLDTSPKLTGPEKFTSTLEQGTDITEDFLPQTQISLSEAVFTKTHKEAIEPKYSSYETYKEITVPSDKTIQETPGPEGKFPETCQQTPGPEKYAPETYQETPGPEQYSPEMYQEAPGESPDTYQEMPGPEDLSIKTCKHRDGPKYEMEEKAKADQGLQEICPENDSYSYALF</sequence>
<feature type="region of interest" description="Disordered" evidence="1">
    <location>
        <begin position="1"/>
        <end position="109"/>
    </location>
</feature>
<proteinExistence type="predicted"/>
<dbReference type="PANTHER" id="PTHR15993:SF6">
    <property type="entry name" value="HEMOGEN"/>
    <property type="match status" value="1"/>
</dbReference>
<dbReference type="Proteomes" id="UP000694381">
    <property type="component" value="Unassembled WGS sequence"/>
</dbReference>
<reference evidence="2" key="2">
    <citation type="submission" date="2025-09" db="UniProtKB">
        <authorList>
            <consortium name="Ensembl"/>
        </authorList>
    </citation>
    <scope>IDENTIFICATION</scope>
</reference>
<dbReference type="OMA" id="MCQEIAV"/>
<dbReference type="PANTHER" id="PTHR15993">
    <property type="entry name" value="HEMOGEN"/>
    <property type="match status" value="1"/>
</dbReference>